<keyword evidence="2" id="KW-1185">Reference proteome</keyword>
<dbReference type="OrthoDB" id="5496890at2"/>
<dbReference type="SUPFAM" id="SSF56300">
    <property type="entry name" value="Metallo-dependent phosphatases"/>
    <property type="match status" value="1"/>
</dbReference>
<name>A0A1H7NB66_STIAU</name>
<dbReference type="AlphaFoldDB" id="A0A1H7NB66"/>
<dbReference type="InterPro" id="IPR029052">
    <property type="entry name" value="Metallo-depent_PP-like"/>
</dbReference>
<dbReference type="RefSeq" id="WP_075006307.1">
    <property type="nucleotide sequence ID" value="NZ_FOAP01000004.1"/>
</dbReference>
<organism evidence="1 2">
    <name type="scientific">Stigmatella aurantiaca</name>
    <dbReference type="NCBI Taxonomy" id="41"/>
    <lineage>
        <taxon>Bacteria</taxon>
        <taxon>Pseudomonadati</taxon>
        <taxon>Myxococcota</taxon>
        <taxon>Myxococcia</taxon>
        <taxon>Myxococcales</taxon>
        <taxon>Cystobacterineae</taxon>
        <taxon>Archangiaceae</taxon>
        <taxon>Stigmatella</taxon>
    </lineage>
</organism>
<evidence type="ECO:0008006" key="3">
    <source>
        <dbReference type="Google" id="ProtNLM"/>
    </source>
</evidence>
<accession>A0A1H7NB66</accession>
<dbReference type="EMBL" id="FOAP01000004">
    <property type="protein sequence ID" value="SEL20529.1"/>
    <property type="molecule type" value="Genomic_DNA"/>
</dbReference>
<evidence type="ECO:0000313" key="2">
    <source>
        <dbReference type="Proteomes" id="UP000182719"/>
    </source>
</evidence>
<proteinExistence type="predicted"/>
<sequence>MIGVLSDSHGDLAALDAAYELLRAKGARRFLFAGARYADLDEWILSRREKSRGGREYSDMDFLADVSQWLVSQDAPPRPPSLKEAPADFASEEDRQLVLERFARVPERDSLQYRDPSVPRKLLDMVGDALCCLVHDKNDLTREDLLNATVFIHGKDPEPKVVQIGPRYFLTPGRLAGAAEQTCALLEKVDHQLRFTAFRLDGHVVLEPQLLQIGRGTKLSVK</sequence>
<protein>
    <recommendedName>
        <fullName evidence="3">Calcineurin-like phosphoesterase domain-containing protein</fullName>
    </recommendedName>
</protein>
<dbReference type="Proteomes" id="UP000182719">
    <property type="component" value="Unassembled WGS sequence"/>
</dbReference>
<gene>
    <name evidence="1" type="ORF">SAMN05444354_104271</name>
</gene>
<evidence type="ECO:0000313" key="1">
    <source>
        <dbReference type="EMBL" id="SEL20529.1"/>
    </source>
</evidence>
<dbReference type="Gene3D" id="3.60.21.10">
    <property type="match status" value="1"/>
</dbReference>
<reference evidence="2" key="1">
    <citation type="submission" date="2016-10" db="EMBL/GenBank/DDBJ databases">
        <authorList>
            <person name="Varghese N."/>
            <person name="Submissions S."/>
        </authorList>
    </citation>
    <scope>NUCLEOTIDE SEQUENCE [LARGE SCALE GENOMIC DNA]</scope>
    <source>
        <strain evidence="2">DSM 17044</strain>
    </source>
</reference>